<dbReference type="GO" id="GO:0016757">
    <property type="term" value="F:glycosyltransferase activity"/>
    <property type="evidence" value="ECO:0007669"/>
    <property type="project" value="InterPro"/>
</dbReference>
<evidence type="ECO:0000259" key="1">
    <source>
        <dbReference type="Pfam" id="PF00534"/>
    </source>
</evidence>
<reference evidence="2 3" key="1">
    <citation type="journal article" date="2013" name="Stand. Genomic Sci.">
        <title>Genome sequence of the reddish-pigmented Rubellimicrobium thermophilum type strain (DSM 16684(T)), a member of the Roseobacter clade.</title>
        <authorList>
            <person name="Fiebig A."/>
            <person name="Riedel T."/>
            <person name="Gronow S."/>
            <person name="Petersen J."/>
            <person name="Klenk H.P."/>
            <person name="Goker M."/>
        </authorList>
    </citation>
    <scope>NUCLEOTIDE SEQUENCE [LARGE SCALE GENOMIC DNA]</scope>
    <source>
        <strain evidence="2 3">DSM 16684</strain>
    </source>
</reference>
<keyword evidence="3" id="KW-1185">Reference proteome</keyword>
<dbReference type="PATRIC" id="fig|1123069.3.peg.2129"/>
<feature type="domain" description="Glycosyl transferase family 1" evidence="1">
    <location>
        <begin position="652"/>
        <end position="776"/>
    </location>
</feature>
<dbReference type="HOGENOM" id="CLU_334905_0_0_5"/>
<evidence type="ECO:0000313" key="2">
    <source>
        <dbReference type="EMBL" id="EPX84476.1"/>
    </source>
</evidence>
<gene>
    <name evidence="2" type="ORF">ruthe_02156</name>
</gene>
<comment type="caution">
    <text evidence="2">The sequence shown here is derived from an EMBL/GenBank/DDBJ whole genome shotgun (WGS) entry which is preliminary data.</text>
</comment>
<dbReference type="PANTHER" id="PTHR46656:SF3">
    <property type="entry name" value="PUTATIVE-RELATED"/>
    <property type="match status" value="1"/>
</dbReference>
<dbReference type="Proteomes" id="UP000015346">
    <property type="component" value="Unassembled WGS sequence"/>
</dbReference>
<name>S9QSY5_9RHOB</name>
<proteinExistence type="predicted"/>
<dbReference type="AlphaFoldDB" id="S9QSY5"/>
<dbReference type="STRING" id="1123069.ruthe_02156"/>
<keyword evidence="2" id="KW-0808">Transferase</keyword>
<protein>
    <submittedName>
        <fullName evidence="2">Glycosyltransferase</fullName>
    </submittedName>
</protein>
<dbReference type="EMBL" id="AOLV01000024">
    <property type="protein sequence ID" value="EPX84476.1"/>
    <property type="molecule type" value="Genomic_DNA"/>
</dbReference>
<sequence length="852" mass="95064">MADGLDGLRRRMRRQIAPLARRIGVGGRYRGNIDAFINGEMIGWAARAADGAGRLTVGLFTLDGLLATASASIQRNDVRDAGIGDGACGFVFRLDETMLTAARQAGGTLIVRVMDGGGGHEIGRWQIPGSAPRDAAGRGGSRLAVSAANEPHAAQCRGLLYYDLVTWRRLLSELDQAGGEPAPPPLERHARLFEPAADWPAAQEGRQLEPMAAYLEYTKFRTRKERDFDTEASREDRDHFLDWYVGSYGVIRNGLRPPLPREAVAHLNELLVMGGQKVPLTRLMWWRLLRRPQEEIAGALADLADPARVTRVLYWWAWEEARKLFVEDFAVTDRHAEMLAAVPVSRKDDVWPFSPFLDHYHAANPQLHFLSPASPGDRRVVTLTLMLAAATRPDVLRYLPRRSVERALEPQPGGSELERFFRAVALSDEPLPRERYAAALRMQGFDLERRRFLFATPDGHRLLAAAMPRPAGEPVDVQIIGPFEKASGLGQATRLSAAALDRTGLSVNRVNFGLDNPAPEGFSTASAASTRYRPARINLIHLNAESVPLVFAYEPDVFSGAYNIGYFFWELDSPALCHYLAFDLLDEIWVSSDYGVSIYRPEAKGRPVVNVGMAYEDPPAIDRAAARALLNRRLGLKGDEFVVLTTFDSYSFVQRKNPLGVIEAFRRAFGDRPQARLLIKTQNRTNVFDPVQERIWNRVDAALAADPRILLLNETLDYRALIELKAACDAYVSLHRSEGWGFGMIEAMALGVPVVCTGYSGNLEFCSEETAWLVNSREIMLAPDDYIFVRRGQKWADPDLDHAARQLRTLHDDPALRAARAAAAQRRVRQDFSLDAIARRYGARLRELLKEH</sequence>
<dbReference type="Pfam" id="PF00534">
    <property type="entry name" value="Glycos_transf_1"/>
    <property type="match status" value="1"/>
</dbReference>
<dbReference type="SUPFAM" id="SSF53756">
    <property type="entry name" value="UDP-Glycosyltransferase/glycogen phosphorylase"/>
    <property type="match status" value="1"/>
</dbReference>
<organism evidence="2 3">
    <name type="scientific">Rubellimicrobium thermophilum DSM 16684</name>
    <dbReference type="NCBI Taxonomy" id="1123069"/>
    <lineage>
        <taxon>Bacteria</taxon>
        <taxon>Pseudomonadati</taxon>
        <taxon>Pseudomonadota</taxon>
        <taxon>Alphaproteobacteria</taxon>
        <taxon>Rhodobacterales</taxon>
        <taxon>Roseobacteraceae</taxon>
        <taxon>Rubellimicrobium</taxon>
    </lineage>
</organism>
<dbReference type="Gene3D" id="3.40.50.2000">
    <property type="entry name" value="Glycogen Phosphorylase B"/>
    <property type="match status" value="1"/>
</dbReference>
<accession>S9QSY5</accession>
<evidence type="ECO:0000313" key="3">
    <source>
        <dbReference type="Proteomes" id="UP000015346"/>
    </source>
</evidence>
<dbReference type="PANTHER" id="PTHR46656">
    <property type="entry name" value="PUTATIVE-RELATED"/>
    <property type="match status" value="1"/>
</dbReference>
<dbReference type="InterPro" id="IPR001296">
    <property type="entry name" value="Glyco_trans_1"/>
</dbReference>